<sequence>MTSFTVLGPGPDLPGPLRSRRTRILIAAGVTGALTLIEPRELGPRQRAAYRLVVAGGCGVLMADLAHEDEPIIDPARDGLLAGGMTLGLMDLTEHVDGRIVDVLRGLGVERPRPLMAALNALSTAALYALTPSSGGWVAAEDVFGEPEPQELPEPVRELVALLLEAPEAGEDLPGAAALREQLADARTQDLGFPSSDVQLVVEDPRHLAVPHQQTWAVTGAFERDGIAHRLELQIGDGVLSMLSVMVEDEPFTDENGEADDEALEAAIDALSSPGFRWPRAAEVTVQRESEQAV</sequence>
<keyword evidence="2" id="KW-1185">Reference proteome</keyword>
<comment type="caution">
    <text evidence="1">The sequence shown here is derived from an EMBL/GenBank/DDBJ whole genome shotgun (WGS) entry which is preliminary data.</text>
</comment>
<dbReference type="Proteomes" id="UP000644727">
    <property type="component" value="Unassembled WGS sequence"/>
</dbReference>
<accession>A0ABR9W063</accession>
<evidence type="ECO:0000313" key="1">
    <source>
        <dbReference type="EMBL" id="MBE9403834.1"/>
    </source>
</evidence>
<name>A0ABR9W063_9MICO</name>
<organism evidence="1 2">
    <name type="scientific">Brachybacterium epidermidis</name>
    <dbReference type="NCBI Taxonomy" id="2781983"/>
    <lineage>
        <taxon>Bacteria</taxon>
        <taxon>Bacillati</taxon>
        <taxon>Actinomycetota</taxon>
        <taxon>Actinomycetes</taxon>
        <taxon>Micrococcales</taxon>
        <taxon>Dermabacteraceae</taxon>
        <taxon>Brachybacterium</taxon>
    </lineage>
</organism>
<evidence type="ECO:0000313" key="2">
    <source>
        <dbReference type="Proteomes" id="UP000644727"/>
    </source>
</evidence>
<protein>
    <submittedName>
        <fullName evidence="1">Uncharacterized protein</fullName>
    </submittedName>
</protein>
<dbReference type="RefSeq" id="WP_193865569.1">
    <property type="nucleotide sequence ID" value="NZ_JADEYR010000004.1"/>
</dbReference>
<proteinExistence type="predicted"/>
<reference evidence="1 2" key="1">
    <citation type="submission" date="2020-10" db="EMBL/GenBank/DDBJ databases">
        <title>Draft genome and description of Brachybacterium epidermidis sp nov.</title>
        <authorList>
            <person name="Boxberger M."/>
            <person name="La Scola B."/>
        </authorList>
    </citation>
    <scope>NUCLEOTIDE SEQUENCE [LARGE SCALE GENOMIC DNA]</scope>
    <source>
        <strain evidence="1 2">Marseille-Q2903</strain>
    </source>
</reference>
<gene>
    <name evidence="1" type="ORF">IOE58_06410</name>
</gene>
<dbReference type="EMBL" id="JADEYR010000004">
    <property type="protein sequence ID" value="MBE9403834.1"/>
    <property type="molecule type" value="Genomic_DNA"/>
</dbReference>